<evidence type="ECO:0000256" key="7">
    <source>
        <dbReference type="ARBA" id="ARBA00023049"/>
    </source>
</evidence>
<dbReference type="PANTHER" id="PTHR37016:SF3">
    <property type="entry name" value="NEUTRAL PROTEASE 2-RELATED"/>
    <property type="match status" value="1"/>
</dbReference>
<feature type="chain" id="PRO_5045522285" description="Lysine-specific metallo-endopeptidase domain-containing protein" evidence="8">
    <location>
        <begin position="24"/>
        <end position="352"/>
    </location>
</feature>
<organism evidence="10 11">
    <name type="scientific">Marasmius crinis-equi</name>
    <dbReference type="NCBI Taxonomy" id="585013"/>
    <lineage>
        <taxon>Eukaryota</taxon>
        <taxon>Fungi</taxon>
        <taxon>Dikarya</taxon>
        <taxon>Basidiomycota</taxon>
        <taxon>Agaricomycotina</taxon>
        <taxon>Agaricomycetes</taxon>
        <taxon>Agaricomycetidae</taxon>
        <taxon>Agaricales</taxon>
        <taxon>Marasmiineae</taxon>
        <taxon>Marasmiaceae</taxon>
        <taxon>Marasmius</taxon>
    </lineage>
</organism>
<evidence type="ECO:0000256" key="3">
    <source>
        <dbReference type="ARBA" id="ARBA00022670"/>
    </source>
</evidence>
<comment type="cofactor">
    <cofactor evidence="1">
        <name>Zn(2+)</name>
        <dbReference type="ChEBI" id="CHEBI:29105"/>
    </cofactor>
</comment>
<evidence type="ECO:0000313" key="11">
    <source>
        <dbReference type="Proteomes" id="UP001465976"/>
    </source>
</evidence>
<evidence type="ECO:0000256" key="2">
    <source>
        <dbReference type="ARBA" id="ARBA00010279"/>
    </source>
</evidence>
<keyword evidence="11" id="KW-1185">Reference proteome</keyword>
<keyword evidence="3" id="KW-0645">Protease</keyword>
<gene>
    <name evidence="10" type="ORF">V5O48_006314</name>
</gene>
<feature type="signal peptide" evidence="8">
    <location>
        <begin position="1"/>
        <end position="23"/>
    </location>
</feature>
<sequence length="352" mass="37736">MRLPSAVYSTLVGLCLAAVSASAAPGLSLSVSGLSNFAGVQNFKITTSLVNTGDKSLKLLKDPRTVLSSIPTNRFTISNSAGASPAFIGALAKFSPEYVIKNNIEQAFVILEPGQSLQVEHDLSTAYNFTFSGEGAYDIRANNLFFHVDPVTNEISEIEAVHEAPLTAAFSGPLAYAPPHKKRLVYDSCSDDQKAQLESAASAAISYANEAYNYLLSHNSSTTRYVSWFGTYDAGRHSTILSHFNNIKGYPFSTNSTYTCNCTEAGTFSFVTRGDYGVINLCPAFWPAPITGTDSKGGTLIHESSHFTQIANTYDIVYGQGGCRAFASNDPGMILGNADSHEYFAENNPAEA</sequence>
<comment type="similarity">
    <text evidence="2">Belongs to the peptidase M35 family.</text>
</comment>
<evidence type="ECO:0000259" key="9">
    <source>
        <dbReference type="SMART" id="SM01351"/>
    </source>
</evidence>
<name>A0ABR3FK21_9AGAR</name>
<dbReference type="InterPro" id="IPR029463">
    <property type="entry name" value="Lys_MEP"/>
</dbReference>
<dbReference type="Pfam" id="PF14521">
    <property type="entry name" value="Aspzincin_M35"/>
    <property type="match status" value="1"/>
</dbReference>
<dbReference type="InterPro" id="IPR024079">
    <property type="entry name" value="MetalloPept_cat_dom_sf"/>
</dbReference>
<evidence type="ECO:0000256" key="4">
    <source>
        <dbReference type="ARBA" id="ARBA00022723"/>
    </source>
</evidence>
<evidence type="ECO:0000256" key="6">
    <source>
        <dbReference type="ARBA" id="ARBA00022833"/>
    </source>
</evidence>
<keyword evidence="5" id="KW-0378">Hydrolase</keyword>
<keyword evidence="7" id="KW-0482">Metalloprotease</keyword>
<dbReference type="PANTHER" id="PTHR37016">
    <property type="match status" value="1"/>
</dbReference>
<accession>A0ABR3FK21</accession>
<keyword evidence="6" id="KW-0862">Zinc</keyword>
<dbReference type="InterPro" id="IPR050414">
    <property type="entry name" value="Fungal_M35_metalloproteases"/>
</dbReference>
<keyword evidence="4" id="KW-0479">Metal-binding</keyword>
<dbReference type="Gene3D" id="3.40.390.10">
    <property type="entry name" value="Collagenase (Catalytic Domain)"/>
    <property type="match status" value="1"/>
</dbReference>
<evidence type="ECO:0000256" key="5">
    <source>
        <dbReference type="ARBA" id="ARBA00022801"/>
    </source>
</evidence>
<proteinExistence type="inferred from homology"/>
<evidence type="ECO:0000313" key="10">
    <source>
        <dbReference type="EMBL" id="KAL0575658.1"/>
    </source>
</evidence>
<dbReference type="Proteomes" id="UP001465976">
    <property type="component" value="Unassembled WGS sequence"/>
</dbReference>
<comment type="caution">
    <text evidence="10">The sequence shown here is derived from an EMBL/GenBank/DDBJ whole genome shotgun (WGS) entry which is preliminary data.</text>
</comment>
<dbReference type="EMBL" id="JBAHYK010000285">
    <property type="protein sequence ID" value="KAL0575658.1"/>
    <property type="molecule type" value="Genomic_DNA"/>
</dbReference>
<protein>
    <recommendedName>
        <fullName evidence="9">Lysine-specific metallo-endopeptidase domain-containing protein</fullName>
    </recommendedName>
</protein>
<dbReference type="Gene3D" id="2.60.40.2970">
    <property type="match status" value="1"/>
</dbReference>
<keyword evidence="8" id="KW-0732">Signal</keyword>
<evidence type="ECO:0000256" key="1">
    <source>
        <dbReference type="ARBA" id="ARBA00001947"/>
    </source>
</evidence>
<evidence type="ECO:0000256" key="8">
    <source>
        <dbReference type="SAM" id="SignalP"/>
    </source>
</evidence>
<feature type="domain" description="Lysine-specific metallo-endopeptidase" evidence="9">
    <location>
        <begin position="213"/>
        <end position="346"/>
    </location>
</feature>
<dbReference type="SMART" id="SM01351">
    <property type="entry name" value="Aspzincin_M35"/>
    <property type="match status" value="1"/>
</dbReference>
<dbReference type="SUPFAM" id="SSF55486">
    <property type="entry name" value="Metalloproteases ('zincins'), catalytic domain"/>
    <property type="match status" value="1"/>
</dbReference>
<reference evidence="10 11" key="1">
    <citation type="submission" date="2024-02" db="EMBL/GenBank/DDBJ databases">
        <title>A draft genome for the cacao thread blight pathogen Marasmius crinis-equi.</title>
        <authorList>
            <person name="Cohen S.P."/>
            <person name="Baruah I.K."/>
            <person name="Amoako-Attah I."/>
            <person name="Bukari Y."/>
            <person name="Meinhardt L.W."/>
            <person name="Bailey B.A."/>
        </authorList>
    </citation>
    <scope>NUCLEOTIDE SEQUENCE [LARGE SCALE GENOMIC DNA]</scope>
    <source>
        <strain evidence="10 11">GH-76</strain>
    </source>
</reference>